<dbReference type="EnsemblPlants" id="QL09p038825:mrna">
    <property type="protein sequence ID" value="QL09p038825:mrna:CDS:1"/>
    <property type="gene ID" value="QL09p038825"/>
</dbReference>
<dbReference type="AlphaFoldDB" id="A0A7N2MK92"/>
<dbReference type="SUPFAM" id="SSF51182">
    <property type="entry name" value="RmlC-like cupins"/>
    <property type="match status" value="1"/>
</dbReference>
<evidence type="ECO:0000313" key="1">
    <source>
        <dbReference type="EnsemblPlants" id="QL09p038825:mrna:CDS:1"/>
    </source>
</evidence>
<dbReference type="InterPro" id="IPR014710">
    <property type="entry name" value="RmlC-like_jellyroll"/>
</dbReference>
<reference evidence="1 2" key="1">
    <citation type="journal article" date="2016" name="G3 (Bethesda)">
        <title>First Draft Assembly and Annotation of the Genome of a California Endemic Oak Quercus lobata Nee (Fagaceae).</title>
        <authorList>
            <person name="Sork V.L."/>
            <person name="Fitz-Gibbon S.T."/>
            <person name="Puiu D."/>
            <person name="Crepeau M."/>
            <person name="Gugger P.F."/>
            <person name="Sherman R."/>
            <person name="Stevens K."/>
            <person name="Langley C.H."/>
            <person name="Pellegrini M."/>
            <person name="Salzberg S.L."/>
        </authorList>
    </citation>
    <scope>NUCLEOTIDE SEQUENCE [LARGE SCALE GENOMIC DNA]</scope>
    <source>
        <strain evidence="1 2">cv. SW786</strain>
    </source>
</reference>
<accession>A0A7N2MK92</accession>
<reference evidence="1" key="2">
    <citation type="submission" date="2021-01" db="UniProtKB">
        <authorList>
            <consortium name="EnsemblPlants"/>
        </authorList>
    </citation>
    <scope>IDENTIFICATION</scope>
</reference>
<keyword evidence="2" id="KW-1185">Reference proteome</keyword>
<name>A0A7N2MK92_QUELO</name>
<organism evidence="1 2">
    <name type="scientific">Quercus lobata</name>
    <name type="common">Valley oak</name>
    <dbReference type="NCBI Taxonomy" id="97700"/>
    <lineage>
        <taxon>Eukaryota</taxon>
        <taxon>Viridiplantae</taxon>
        <taxon>Streptophyta</taxon>
        <taxon>Embryophyta</taxon>
        <taxon>Tracheophyta</taxon>
        <taxon>Spermatophyta</taxon>
        <taxon>Magnoliopsida</taxon>
        <taxon>eudicotyledons</taxon>
        <taxon>Gunneridae</taxon>
        <taxon>Pentapetalae</taxon>
        <taxon>rosids</taxon>
        <taxon>fabids</taxon>
        <taxon>Fagales</taxon>
        <taxon>Fagaceae</taxon>
        <taxon>Quercus</taxon>
    </lineage>
</organism>
<dbReference type="EMBL" id="LRBV02000009">
    <property type="status" value="NOT_ANNOTATED_CDS"/>
    <property type="molecule type" value="Genomic_DNA"/>
</dbReference>
<dbReference type="Gramene" id="QL09p038825:mrna">
    <property type="protein sequence ID" value="QL09p038825:mrna:CDS:1"/>
    <property type="gene ID" value="QL09p038825"/>
</dbReference>
<dbReference type="Gene3D" id="2.60.120.10">
    <property type="entry name" value="Jelly Rolls"/>
    <property type="match status" value="1"/>
</dbReference>
<evidence type="ECO:0000313" key="2">
    <source>
        <dbReference type="Proteomes" id="UP000594261"/>
    </source>
</evidence>
<dbReference type="InterPro" id="IPR011051">
    <property type="entry name" value="RmlC_Cupin_sf"/>
</dbReference>
<sequence>MMSSNKIRSSFRASSEGFQWVAFKTNDNAQISPLAGQTSALRAINSSRRTGQLFPTSPRRCFRIEI</sequence>
<dbReference type="Proteomes" id="UP000594261">
    <property type="component" value="Chromosome 9"/>
</dbReference>
<protein>
    <submittedName>
        <fullName evidence="1">Uncharacterized protein</fullName>
    </submittedName>
</protein>
<proteinExistence type="predicted"/>
<dbReference type="InParanoid" id="A0A7N2MK92"/>